<dbReference type="SUPFAM" id="SSF56112">
    <property type="entry name" value="Protein kinase-like (PK-like)"/>
    <property type="match status" value="1"/>
</dbReference>
<dbReference type="Pfam" id="PF01636">
    <property type="entry name" value="APH"/>
    <property type="match status" value="1"/>
</dbReference>
<reference evidence="2 3" key="1">
    <citation type="journal article" date="2015" name="BMC Genomics">
        <title>The genome of the truffle-parasite Tolypocladium ophioglossoides and the evolution of antifungal peptaibiotics.</title>
        <authorList>
            <person name="Quandt C.A."/>
            <person name="Bushley K.E."/>
            <person name="Spatafora J.W."/>
        </authorList>
    </citation>
    <scope>NUCLEOTIDE SEQUENCE [LARGE SCALE GENOMIC DNA]</scope>
    <source>
        <strain evidence="2 3">CBS 100239</strain>
    </source>
</reference>
<sequence length="541" mass="61067">MEGCSSDFNRALAIVRNAKLPHPDGQLLESFLAYDHGYSSSYMLSKCSTSVDMAAFLSDWKELIAMFFCEDPIRQVLDKRIVADIKRRDGGRCCITGLGNSFLDPLVVVPIFLGIGSRIDVSLHEMLGAFLGPELRDWVLAGTASQTIHRNCWLVRKSAATAWSQGFFEFSFSKSSECFVAATIIRGPGLPPIAEKLLSLRYTSLKDHSASGMDTPDVFALKVISRFAKAIRWSCVAREIAQKISRAPSKPYPTSRQRFLFTERLTTALLVAWRRVPTSLRIQAYRALAILGAYIYGSNCSMKVQQLPFGMYLKSTSTEWHEGLANEYGALELVRSHTHIPVPRPLDLVSNSRDSYLLTSRVPGHRLGACIDALDDQEASTLIRDLQRCLVELRAIPKTCAPEYAITNALGNACYDHRINAALNYDEDRGDFVGPFVDEEEFNKTLRCGALPDVVHRSGHKIVFTHGDLNMRNVLVHNGRFSGIVDWENSGWYPDYWDYTKAHFVTKLKWRWLNMVDDACKELGDFEDALQTERQLWQYCF</sequence>
<protein>
    <recommendedName>
        <fullName evidence="1">Aminoglycoside phosphotransferase domain-containing protein</fullName>
    </recommendedName>
</protein>
<name>A0A0L0N1K5_TOLOC</name>
<evidence type="ECO:0000259" key="1">
    <source>
        <dbReference type="Pfam" id="PF01636"/>
    </source>
</evidence>
<evidence type="ECO:0000313" key="2">
    <source>
        <dbReference type="EMBL" id="KND87680.1"/>
    </source>
</evidence>
<gene>
    <name evidence="2" type="ORF">TOPH_07654</name>
</gene>
<dbReference type="STRING" id="1163406.A0A0L0N1K5"/>
<organism evidence="2 3">
    <name type="scientific">Tolypocladium ophioglossoides (strain CBS 100239)</name>
    <name type="common">Snaketongue truffleclub</name>
    <name type="synonym">Elaphocordyceps ophioglossoides</name>
    <dbReference type="NCBI Taxonomy" id="1163406"/>
    <lineage>
        <taxon>Eukaryota</taxon>
        <taxon>Fungi</taxon>
        <taxon>Dikarya</taxon>
        <taxon>Ascomycota</taxon>
        <taxon>Pezizomycotina</taxon>
        <taxon>Sordariomycetes</taxon>
        <taxon>Hypocreomycetidae</taxon>
        <taxon>Hypocreales</taxon>
        <taxon>Ophiocordycipitaceae</taxon>
        <taxon>Tolypocladium</taxon>
    </lineage>
</organism>
<comment type="caution">
    <text evidence="2">The sequence shown here is derived from an EMBL/GenBank/DDBJ whole genome shotgun (WGS) entry which is preliminary data.</text>
</comment>
<dbReference type="PANTHER" id="PTHR21310:SF58">
    <property type="entry name" value="AMINOGLYCOSIDE PHOSPHOTRANSFERASE DOMAIN-CONTAINING PROTEIN"/>
    <property type="match status" value="1"/>
</dbReference>
<dbReference type="Proteomes" id="UP000036947">
    <property type="component" value="Unassembled WGS sequence"/>
</dbReference>
<dbReference type="InterPro" id="IPR051678">
    <property type="entry name" value="AGP_Transferase"/>
</dbReference>
<dbReference type="PANTHER" id="PTHR21310">
    <property type="entry name" value="AMINOGLYCOSIDE PHOSPHOTRANSFERASE-RELATED-RELATED"/>
    <property type="match status" value="1"/>
</dbReference>
<keyword evidence="3" id="KW-1185">Reference proteome</keyword>
<accession>A0A0L0N1K5</accession>
<dbReference type="EMBL" id="LFRF01000033">
    <property type="protein sequence ID" value="KND87680.1"/>
    <property type="molecule type" value="Genomic_DNA"/>
</dbReference>
<proteinExistence type="predicted"/>
<dbReference type="InterPro" id="IPR002575">
    <property type="entry name" value="Aminoglycoside_PTrfase"/>
</dbReference>
<evidence type="ECO:0000313" key="3">
    <source>
        <dbReference type="Proteomes" id="UP000036947"/>
    </source>
</evidence>
<dbReference type="OrthoDB" id="3250044at2759"/>
<dbReference type="InterPro" id="IPR011009">
    <property type="entry name" value="Kinase-like_dom_sf"/>
</dbReference>
<feature type="domain" description="Aminoglycoside phosphotransferase" evidence="1">
    <location>
        <begin position="313"/>
        <end position="503"/>
    </location>
</feature>
<dbReference type="AlphaFoldDB" id="A0A0L0N1K5"/>
<dbReference type="Gene3D" id="3.90.1200.10">
    <property type="match status" value="1"/>
</dbReference>
<dbReference type="CDD" id="cd05120">
    <property type="entry name" value="APH_ChoK_like"/>
    <property type="match status" value="1"/>
</dbReference>